<dbReference type="RefSeq" id="WP_021762301.1">
    <property type="nucleotide sequence ID" value="NC_022444.1"/>
</dbReference>
<dbReference type="PATRIC" id="fig|1121448.10.peg.3446"/>
<protein>
    <recommendedName>
        <fullName evidence="1">Transglutaminase-like domain-containing protein</fullName>
    </recommendedName>
</protein>
<dbReference type="InterPro" id="IPR013589">
    <property type="entry name" value="Bac_transglu_N"/>
</dbReference>
<dbReference type="Proteomes" id="UP000016587">
    <property type="component" value="Chromosome"/>
</dbReference>
<dbReference type="STRING" id="1121448.DGI_3496"/>
<dbReference type="Gene3D" id="3.10.620.30">
    <property type="match status" value="1"/>
</dbReference>
<proteinExistence type="predicted"/>
<dbReference type="Pfam" id="PF08379">
    <property type="entry name" value="Bact_transglu_N"/>
    <property type="match status" value="1"/>
</dbReference>
<dbReference type="Pfam" id="PF01841">
    <property type="entry name" value="Transglut_core"/>
    <property type="match status" value="1"/>
</dbReference>
<sequence>MNYRIIHSTKFRHSDPVPLSHNEARLSPRDFSRQTCTRNRYHITPKPRVFRKRFDYFGNQVCYFSIEEPHSELTVTVTSEVQVTNTGYDTPGPADDIPWEAARDLLIESDHFDIAENRDFLLDSSLITASGQLRAYATPSFPMGRPLLAAARDLMARIYHDFAYVPGFTEISTPLEEVLTHRRGVCQDFAHLAIGCLRSMGLAARYVSGYIETLPPPGQEKLVGTDASHAWFSVYMPEYGWMDFDPTNNQIPMNRHITLAWGRDYADVPPLKGVIYTSGSQAMDVTVDVMRLEG</sequence>
<feature type="domain" description="Transglutaminase-like" evidence="1">
    <location>
        <begin position="178"/>
        <end position="248"/>
    </location>
</feature>
<keyword evidence="3" id="KW-1185">Reference proteome</keyword>
<dbReference type="OrthoDB" id="9804872at2"/>
<dbReference type="InterPro" id="IPR038765">
    <property type="entry name" value="Papain-like_cys_pep_sf"/>
</dbReference>
<evidence type="ECO:0000313" key="3">
    <source>
        <dbReference type="Proteomes" id="UP000016587"/>
    </source>
</evidence>
<dbReference type="SUPFAM" id="SSF54001">
    <property type="entry name" value="Cysteine proteinases"/>
    <property type="match status" value="1"/>
</dbReference>
<evidence type="ECO:0000313" key="2">
    <source>
        <dbReference type="EMBL" id="AGW15173.1"/>
    </source>
</evidence>
<gene>
    <name evidence="2" type="ORF">DGI_3496</name>
</gene>
<dbReference type="KEGG" id="dgg:DGI_3496"/>
<dbReference type="PANTHER" id="PTHR33490">
    <property type="entry name" value="BLR5614 PROTEIN-RELATED"/>
    <property type="match status" value="1"/>
</dbReference>
<dbReference type="SMART" id="SM00460">
    <property type="entry name" value="TGc"/>
    <property type="match status" value="1"/>
</dbReference>
<dbReference type="PANTHER" id="PTHR33490:SF7">
    <property type="entry name" value="BLR2979 PROTEIN"/>
    <property type="match status" value="1"/>
</dbReference>
<dbReference type="eggNOG" id="COG1305">
    <property type="taxonomic scope" value="Bacteria"/>
</dbReference>
<name>T2GFU1_MEGG1</name>
<dbReference type="InterPro" id="IPR002931">
    <property type="entry name" value="Transglutaminase-like"/>
</dbReference>
<organism evidence="2 3">
    <name type="scientific">Megalodesulfovibrio gigas (strain ATCC 19364 / DSM 1382 / NCIMB 9332 / VKM B-1759)</name>
    <name type="common">Desulfovibrio gigas</name>
    <dbReference type="NCBI Taxonomy" id="1121448"/>
    <lineage>
        <taxon>Bacteria</taxon>
        <taxon>Pseudomonadati</taxon>
        <taxon>Thermodesulfobacteriota</taxon>
        <taxon>Desulfovibrionia</taxon>
        <taxon>Desulfovibrionales</taxon>
        <taxon>Desulfovibrionaceae</taxon>
        <taxon>Megalodesulfovibrio</taxon>
    </lineage>
</organism>
<dbReference type="EMBL" id="CP006585">
    <property type="protein sequence ID" value="AGW15173.1"/>
    <property type="molecule type" value="Genomic_DNA"/>
</dbReference>
<accession>T2GFU1</accession>
<dbReference type="HOGENOM" id="CLU_008973_0_0_7"/>
<reference evidence="2 3" key="1">
    <citation type="journal article" date="2013" name="J. Bacteriol.">
        <title>Roles of HynAB and Ech, the only two hydrogenases found in the model sulfate reducer Desulfovibrio gigas.</title>
        <authorList>
            <person name="Morais-Silva F.O."/>
            <person name="Santos C.I."/>
            <person name="Rodrigues R."/>
            <person name="Pereira I.A."/>
            <person name="Rodrigues-Pousada C."/>
        </authorList>
    </citation>
    <scope>NUCLEOTIDE SEQUENCE [LARGE SCALE GENOMIC DNA]</scope>
    <source>
        <strain evidence="3">ATCC 19364 / DSM 1382 / NCIMB 9332 / VKM B-1759</strain>
    </source>
</reference>
<reference evidence="3" key="2">
    <citation type="submission" date="2013-07" db="EMBL/GenBank/DDBJ databases">
        <authorList>
            <person name="Morais-Silva F.O."/>
            <person name="Rezende A.M."/>
            <person name="Pimentel C."/>
            <person name="Resende D.M."/>
            <person name="Santos C.I."/>
            <person name="Clemente C."/>
            <person name="de Oliveira L.M."/>
            <person name="da Silva S.M."/>
            <person name="Costa D.A."/>
            <person name="Varela-Raposo A."/>
            <person name="Horacio E.C.A."/>
            <person name="Matos M."/>
            <person name="Flores O."/>
            <person name="Ruiz J.C."/>
            <person name="Rodrigues-Pousada C."/>
        </authorList>
    </citation>
    <scope>NUCLEOTIDE SEQUENCE [LARGE SCALE GENOMIC DNA]</scope>
    <source>
        <strain evidence="3">ATCC 19364 / DSM 1382 / NCIMB 9332 / VKM B-1759</strain>
    </source>
</reference>
<evidence type="ECO:0000259" key="1">
    <source>
        <dbReference type="SMART" id="SM00460"/>
    </source>
</evidence>
<dbReference type="AlphaFoldDB" id="T2GFU1"/>